<dbReference type="EMBL" id="AP026866">
    <property type="protein sequence ID" value="BDS08217.1"/>
    <property type="molecule type" value="Genomic_DNA"/>
</dbReference>
<gene>
    <name evidence="2" type="primary">rfbM</name>
    <name evidence="2" type="ORF">NT6N_32570</name>
</gene>
<feature type="domain" description="Nucleotidyl transferase" evidence="1">
    <location>
        <begin position="4"/>
        <end position="133"/>
    </location>
</feature>
<organism evidence="2">
    <name type="scientific">Oceaniferula spumae</name>
    <dbReference type="NCBI Taxonomy" id="2979115"/>
    <lineage>
        <taxon>Bacteria</taxon>
        <taxon>Pseudomonadati</taxon>
        <taxon>Verrucomicrobiota</taxon>
        <taxon>Verrucomicrobiia</taxon>
        <taxon>Verrucomicrobiales</taxon>
        <taxon>Verrucomicrobiaceae</taxon>
        <taxon>Oceaniferula</taxon>
    </lineage>
</organism>
<sequence>MIHKAFILGAGLGTRLQPLTHVLPKPLVPIFHEPMANYALRHCIEAGITEFAINTHHIPEAWDSTYPDGRFDGCPLSFFHEPVLLETGGGIRNIASFIGDDPLLIYNGDIMTDINIKQLIDQHHASGNIATLALRSSGENCNVNISGDHVSDMRNLLGSTPGTHQFTGVYCISPEILDLIPDQEVVSIVPAFIELIKAGKLGAVVLDEGEWFDIGNPQAYRDVHDHMRAERTDAIHPDAQIHPDAVVDRANCIVGPGAIIEAGARLENSIVWPGVTAKANSVHKDAILTGAN</sequence>
<dbReference type="CDD" id="cd06422">
    <property type="entry name" value="NTP_transferase_like_1"/>
    <property type="match status" value="1"/>
</dbReference>
<keyword evidence="2" id="KW-0548">Nucleotidyltransferase</keyword>
<dbReference type="Gene3D" id="3.90.550.10">
    <property type="entry name" value="Spore Coat Polysaccharide Biosynthesis Protein SpsA, Chain A"/>
    <property type="match status" value="1"/>
</dbReference>
<dbReference type="InterPro" id="IPR050486">
    <property type="entry name" value="Mannose-1P_guanyltransferase"/>
</dbReference>
<dbReference type="InterPro" id="IPR029044">
    <property type="entry name" value="Nucleotide-diphossugar_trans"/>
</dbReference>
<dbReference type="AlphaFoldDB" id="A0AAT9FQF8"/>
<reference evidence="2" key="1">
    <citation type="submission" date="2024-07" db="EMBL/GenBank/DDBJ databases">
        <title>Complete genome sequence of Verrucomicrobiaceae bacterium NT6N.</title>
        <authorList>
            <person name="Huang C."/>
            <person name="Takami H."/>
            <person name="Hamasaki K."/>
        </authorList>
    </citation>
    <scope>NUCLEOTIDE SEQUENCE</scope>
    <source>
        <strain evidence="2">NT6N</strain>
    </source>
</reference>
<protein>
    <submittedName>
        <fullName evidence="2">Mannose-1-phosphate guanylyltransferase</fullName>
    </submittedName>
</protein>
<evidence type="ECO:0000313" key="2">
    <source>
        <dbReference type="EMBL" id="BDS08217.1"/>
    </source>
</evidence>
<dbReference type="GO" id="GO:0016779">
    <property type="term" value="F:nucleotidyltransferase activity"/>
    <property type="evidence" value="ECO:0007669"/>
    <property type="project" value="UniProtKB-KW"/>
</dbReference>
<dbReference type="InterPro" id="IPR005835">
    <property type="entry name" value="NTP_transferase_dom"/>
</dbReference>
<keyword evidence="2" id="KW-0808">Transferase</keyword>
<accession>A0AAT9FQF8</accession>
<dbReference type="Pfam" id="PF00483">
    <property type="entry name" value="NTP_transferase"/>
    <property type="match status" value="1"/>
</dbReference>
<name>A0AAT9FQF8_9BACT</name>
<evidence type="ECO:0000259" key="1">
    <source>
        <dbReference type="Pfam" id="PF00483"/>
    </source>
</evidence>
<proteinExistence type="predicted"/>
<dbReference type="PANTHER" id="PTHR22572">
    <property type="entry name" value="SUGAR-1-PHOSPHATE GUANYL TRANSFERASE"/>
    <property type="match status" value="1"/>
</dbReference>
<dbReference type="SUPFAM" id="SSF53448">
    <property type="entry name" value="Nucleotide-diphospho-sugar transferases"/>
    <property type="match status" value="1"/>
</dbReference>
<dbReference type="KEGG" id="osu:NT6N_32570"/>